<dbReference type="EMBL" id="HACG01046704">
    <property type="protein sequence ID" value="CEK93569.1"/>
    <property type="molecule type" value="Transcribed_RNA"/>
</dbReference>
<protein>
    <submittedName>
        <fullName evidence="1">Uncharacterized protein</fullName>
    </submittedName>
</protein>
<gene>
    <name evidence="1" type="primary">ORF196052</name>
</gene>
<name>A0A0B7BJN2_9EUPU</name>
<reference evidence="1" key="1">
    <citation type="submission" date="2014-12" db="EMBL/GenBank/DDBJ databases">
        <title>Insight into the proteome of Arion vulgaris.</title>
        <authorList>
            <person name="Aradska J."/>
            <person name="Bulat T."/>
            <person name="Smidak R."/>
            <person name="Sarate P."/>
            <person name="Gangsoo J."/>
            <person name="Sialana F."/>
            <person name="Bilban M."/>
            <person name="Lubec G."/>
        </authorList>
    </citation>
    <scope>NUCLEOTIDE SEQUENCE</scope>
    <source>
        <tissue evidence="1">Skin</tissue>
    </source>
</reference>
<sequence>MSYNRLSVQTMASWVNTLVLKKQQYFIDKSTNNIITTSFQFHCLIEVNKSLYLQLKSY</sequence>
<proteinExistence type="predicted"/>
<dbReference type="AlphaFoldDB" id="A0A0B7BJN2"/>
<organism evidence="1">
    <name type="scientific">Arion vulgaris</name>
    <dbReference type="NCBI Taxonomy" id="1028688"/>
    <lineage>
        <taxon>Eukaryota</taxon>
        <taxon>Metazoa</taxon>
        <taxon>Spiralia</taxon>
        <taxon>Lophotrochozoa</taxon>
        <taxon>Mollusca</taxon>
        <taxon>Gastropoda</taxon>
        <taxon>Heterobranchia</taxon>
        <taxon>Euthyneura</taxon>
        <taxon>Panpulmonata</taxon>
        <taxon>Eupulmonata</taxon>
        <taxon>Stylommatophora</taxon>
        <taxon>Helicina</taxon>
        <taxon>Arionoidea</taxon>
        <taxon>Arionidae</taxon>
        <taxon>Arion</taxon>
    </lineage>
</organism>
<evidence type="ECO:0000313" key="1">
    <source>
        <dbReference type="EMBL" id="CEK93569.1"/>
    </source>
</evidence>
<accession>A0A0B7BJN2</accession>